<reference evidence="2 3" key="1">
    <citation type="submission" date="2016-06" db="EMBL/GenBank/DDBJ databases">
        <title>Living apart together: crosstalk between the core and supernumerary genomes in a fungal plant pathogen.</title>
        <authorList>
            <person name="Vanheule A."/>
            <person name="Audenaert K."/>
            <person name="Warris S."/>
            <person name="Van De Geest H."/>
            <person name="Schijlen E."/>
            <person name="Hofte M."/>
            <person name="De Saeger S."/>
            <person name="Haesaert G."/>
            <person name="Waalwijk C."/>
            <person name="Van Der Lee T."/>
        </authorList>
    </citation>
    <scope>NUCLEOTIDE SEQUENCE [LARGE SCALE GENOMIC DNA]</scope>
    <source>
        <strain evidence="2 3">2516</strain>
    </source>
</reference>
<evidence type="ECO:0000313" key="3">
    <source>
        <dbReference type="Proteomes" id="UP000091967"/>
    </source>
</evidence>
<evidence type="ECO:0000313" key="2">
    <source>
        <dbReference type="EMBL" id="OBS28316.1"/>
    </source>
</evidence>
<proteinExistence type="predicted"/>
<keyword evidence="3" id="KW-1185">Reference proteome</keyword>
<feature type="region of interest" description="Disordered" evidence="1">
    <location>
        <begin position="475"/>
        <end position="501"/>
    </location>
</feature>
<feature type="compositionally biased region" description="Polar residues" evidence="1">
    <location>
        <begin position="24"/>
        <end position="35"/>
    </location>
</feature>
<organism evidence="2 3">
    <name type="scientific">Fusarium poae</name>
    <dbReference type="NCBI Taxonomy" id="36050"/>
    <lineage>
        <taxon>Eukaryota</taxon>
        <taxon>Fungi</taxon>
        <taxon>Dikarya</taxon>
        <taxon>Ascomycota</taxon>
        <taxon>Pezizomycotina</taxon>
        <taxon>Sordariomycetes</taxon>
        <taxon>Hypocreomycetidae</taxon>
        <taxon>Hypocreales</taxon>
        <taxon>Nectriaceae</taxon>
        <taxon>Fusarium</taxon>
    </lineage>
</organism>
<feature type="region of interest" description="Disordered" evidence="1">
    <location>
        <begin position="1"/>
        <end position="42"/>
    </location>
</feature>
<feature type="compositionally biased region" description="Basic and acidic residues" evidence="1">
    <location>
        <begin position="475"/>
        <end position="494"/>
    </location>
</feature>
<evidence type="ECO:0000256" key="1">
    <source>
        <dbReference type="SAM" id="MobiDB-lite"/>
    </source>
</evidence>
<dbReference type="AlphaFoldDB" id="A0A1B8B6I1"/>
<dbReference type="Proteomes" id="UP000091967">
    <property type="component" value="Unassembled WGS sequence"/>
</dbReference>
<accession>A0A1B8B6I1</accession>
<gene>
    <name evidence="2" type="ORF">FPOA_02257</name>
</gene>
<comment type="caution">
    <text evidence="2">The sequence shown here is derived from an EMBL/GenBank/DDBJ whole genome shotgun (WGS) entry which is preliminary data.</text>
</comment>
<feature type="compositionally biased region" description="Low complexity" evidence="1">
    <location>
        <begin position="1"/>
        <end position="23"/>
    </location>
</feature>
<dbReference type="EMBL" id="LYXU01000001">
    <property type="protein sequence ID" value="OBS28316.1"/>
    <property type="molecule type" value="Genomic_DNA"/>
</dbReference>
<name>A0A1B8B6I1_FUSPO</name>
<protein>
    <recommendedName>
        <fullName evidence="4">HNH nuclease domain-containing protein</fullName>
    </recommendedName>
</protein>
<sequence>MNDPIIMDDPITMDDPTITNDPTFTNYPTLTNPPNITDDPISKGRKVFPDDTFFTGHPMDDPTPRIDQLTLSREIPFPSLLASRPAYTLFPIACLEDSMVSDRFRHAKHIQNSIQRFDAKFVIRGEHLATILLAPFASFMMEGYLSHKTHLPQVLQRRLQSISPFCKHYMLYLNPENPEKVEWKHAIPQKVQENLELEDDMSYDQFLLAIHSRSSFVTAKTAVSSPEKGEQGQKKCRARDANVCVITGTPNPSVFWFIPKGWNDSATHNNATGNFLSGCVNLTRINLMDKLHSATELGKTHEVWNMICVDKRLCGFLMEGLCAFKFMGRERLNSETVEVRLQFFWMPELPARFHQPIDLEEGSKKDNTFNYKKVALYPELKDFSDRPCFPMENCKKRSWPQDFSSLPSGLEVSIRMPEQESERFESVVKIHWACVTFTALCGGAGRAWYLTGMNQANGCLEPRYEEFKLDELKMKEEEKKEKKEEKKEKKEKMKALFRRKK</sequence>
<evidence type="ECO:0008006" key="4">
    <source>
        <dbReference type="Google" id="ProtNLM"/>
    </source>
</evidence>